<proteinExistence type="predicted"/>
<evidence type="ECO:0000313" key="1">
    <source>
        <dbReference type="EMBL" id="MET4722797.1"/>
    </source>
</evidence>
<gene>
    <name evidence="1" type="ORF">ABIF63_006903</name>
</gene>
<reference evidence="1 2" key="1">
    <citation type="submission" date="2024-06" db="EMBL/GenBank/DDBJ databases">
        <title>Genomic Encyclopedia of Type Strains, Phase V (KMG-V): Genome sequencing to study the core and pangenomes of soil and plant-associated prokaryotes.</title>
        <authorList>
            <person name="Whitman W."/>
        </authorList>
    </citation>
    <scope>NUCLEOTIDE SEQUENCE [LARGE SCALE GENOMIC DNA]</scope>
    <source>
        <strain evidence="1 2">USDA 160</strain>
    </source>
</reference>
<dbReference type="EMBL" id="JBEPTQ010000002">
    <property type="protein sequence ID" value="MET4722797.1"/>
    <property type="molecule type" value="Genomic_DNA"/>
</dbReference>
<keyword evidence="2" id="KW-1185">Reference proteome</keyword>
<name>A0ABV2S0X2_BRAJP</name>
<comment type="caution">
    <text evidence="1">The sequence shown here is derived from an EMBL/GenBank/DDBJ whole genome shotgun (WGS) entry which is preliminary data.</text>
</comment>
<accession>A0ABV2S0X2</accession>
<organism evidence="1 2">
    <name type="scientific">Bradyrhizobium japonicum</name>
    <dbReference type="NCBI Taxonomy" id="375"/>
    <lineage>
        <taxon>Bacteria</taxon>
        <taxon>Pseudomonadati</taxon>
        <taxon>Pseudomonadota</taxon>
        <taxon>Alphaproteobacteria</taxon>
        <taxon>Hyphomicrobiales</taxon>
        <taxon>Nitrobacteraceae</taxon>
        <taxon>Bradyrhizobium</taxon>
    </lineage>
</organism>
<sequence length="59" mass="7077">MKDEKIQFQDLDEVLRDARLRRSADLGLWLRRYLQTRRESLLKRDVTLSSSPKDKPIYG</sequence>
<dbReference type="Proteomes" id="UP001549291">
    <property type="component" value="Unassembled WGS sequence"/>
</dbReference>
<evidence type="ECO:0000313" key="2">
    <source>
        <dbReference type="Proteomes" id="UP001549291"/>
    </source>
</evidence>
<protein>
    <submittedName>
        <fullName evidence="1">Uncharacterized protein</fullName>
    </submittedName>
</protein>